<feature type="domain" description="Sulfatase N-terminal" evidence="3">
    <location>
        <begin position="38"/>
        <end position="308"/>
    </location>
</feature>
<dbReference type="Gene3D" id="3.40.720.10">
    <property type="entry name" value="Alkaline Phosphatase, subunit A"/>
    <property type="match status" value="1"/>
</dbReference>
<dbReference type="Pfam" id="PF13181">
    <property type="entry name" value="TPR_8"/>
    <property type="match status" value="2"/>
</dbReference>
<dbReference type="CDD" id="cd16148">
    <property type="entry name" value="sulfatase_like"/>
    <property type="match status" value="1"/>
</dbReference>
<dbReference type="InterPro" id="IPR052701">
    <property type="entry name" value="GAG_Ulvan_Degrading_Sulfatases"/>
</dbReference>
<proteinExistence type="predicted"/>
<dbReference type="Proteomes" id="UP000033428">
    <property type="component" value="Unassembled WGS sequence"/>
</dbReference>
<feature type="modified residue" description="3-oxoalanine (Ser)" evidence="1">
    <location>
        <position position="86"/>
    </location>
</feature>
<keyword evidence="5" id="KW-1185">Reference proteome</keyword>
<accession>A0A0F0CPL3</accession>
<organism evidence="4 5">
    <name type="scientific">Candidatus Omnitrophus magneticus</name>
    <dbReference type="NCBI Taxonomy" id="1609969"/>
    <lineage>
        <taxon>Bacteria</taxon>
        <taxon>Pseudomonadati</taxon>
        <taxon>Candidatus Omnitrophota</taxon>
        <taxon>Candidatus Omnitrophus</taxon>
    </lineage>
</organism>
<reference evidence="4 5" key="1">
    <citation type="submission" date="2015-02" db="EMBL/GenBank/DDBJ databases">
        <title>Single-cell genomics of uncultivated deep-branching MTB reveals a conserved set of magnetosome genes.</title>
        <authorList>
            <person name="Kolinko S."/>
            <person name="Richter M."/>
            <person name="Glockner F.O."/>
            <person name="Brachmann A."/>
            <person name="Schuler D."/>
        </authorList>
    </citation>
    <scope>NUCLEOTIDE SEQUENCE [LARGE SCALE GENOMIC DNA]</scope>
    <source>
        <strain evidence="4">SKK-01</strain>
    </source>
</reference>
<dbReference type="EMBL" id="JYNY01000609">
    <property type="protein sequence ID" value="KJJ83370.1"/>
    <property type="molecule type" value="Genomic_DNA"/>
</dbReference>
<protein>
    <submittedName>
        <fullName evidence="4">Choline-sulfatase</fullName>
    </submittedName>
</protein>
<dbReference type="SUPFAM" id="SSF53649">
    <property type="entry name" value="Alkaline phosphatase-like"/>
    <property type="match status" value="1"/>
</dbReference>
<dbReference type="PANTHER" id="PTHR43751:SF3">
    <property type="entry name" value="SULFATASE N-TERMINAL DOMAIN-CONTAINING PROTEIN"/>
    <property type="match status" value="1"/>
</dbReference>
<evidence type="ECO:0000313" key="5">
    <source>
        <dbReference type="Proteomes" id="UP000033428"/>
    </source>
</evidence>
<comment type="caution">
    <text evidence="4">The sequence shown here is derived from an EMBL/GenBank/DDBJ whole genome shotgun (WGS) entry which is preliminary data.</text>
</comment>
<dbReference type="SUPFAM" id="SSF48452">
    <property type="entry name" value="TPR-like"/>
    <property type="match status" value="1"/>
</dbReference>
<dbReference type="InterPro" id="IPR000917">
    <property type="entry name" value="Sulfatase_N"/>
</dbReference>
<dbReference type="PROSITE" id="PS50005">
    <property type="entry name" value="TPR"/>
    <property type="match status" value="1"/>
</dbReference>
<dbReference type="InterPro" id="IPR011990">
    <property type="entry name" value="TPR-like_helical_dom_sf"/>
</dbReference>
<comment type="PTM">
    <text evidence="1">The conversion to 3-oxoalanine (also known as C-formylglycine, FGly), of a serine or cysteine residue in prokaryotes and of a cysteine residue in eukaryotes, is critical for catalytic activity.</text>
</comment>
<dbReference type="AlphaFoldDB" id="A0A0F0CPL3"/>
<feature type="repeat" description="TPR" evidence="2">
    <location>
        <begin position="488"/>
        <end position="521"/>
    </location>
</feature>
<dbReference type="InterPro" id="IPR019734">
    <property type="entry name" value="TPR_rpt"/>
</dbReference>
<dbReference type="Gene3D" id="3.30.1120.10">
    <property type="match status" value="1"/>
</dbReference>
<sequence>MNKIFKNPIVLLITISLAVTGLLLVAGRAGSLFKQTKPNILLITAQALRPDHLNSYGYALIQTPAMDSLKNSGISFDNFYCNIPDSLYSYTSILSGKNSGNIISRKGTNIKINDGTKLLSEYLKEKGYTTIALLSDPVTTRDIGIKNKFDIFTNFLDTPAKKGDKLDPWALVTTNVIKYFEQYRRKPVFIWAEYSLPMLPYYVPENFTEAKEEYPYDRQVVLLDKNIDSILNGLKKLRILENTIIIFTASNGQSLNEHKEISHGFFLYNSSVKVPLFIHFAPFSTEPKAIKTNASHLDIAPTILSLLKIKYNPENFDGENLLPFIINDSPISRAIYLETLIGYHIFGWSAVTALIKDGYKYVELPKPELYNITKDPFEMENIINSEQEKAGALKKDLLAYVKKYRQELEPMISKGADPKDMIDLIKPTRLPNDNPDAILNFFTSLLQKDPTNKMFKYVLAETYYKIGNSRLAEKILLDLLTESDPYNNTAWSLLSSVYDSLGDTKNAVKCMEEAVKIDSDMPIALNNLAWYYSQTGANLDKALEYSEKANTLIPNNPPFIDTLAEIYIKKGDVVKAKELLQQALSLTQVPDKIEYLQKRINSLEPMTNATSSGK</sequence>
<name>A0A0F0CPL3_9BACT</name>
<evidence type="ECO:0000256" key="1">
    <source>
        <dbReference type="PIRSR" id="PIRSR600917-52"/>
    </source>
</evidence>
<gene>
    <name evidence="4" type="ORF">OMAG_002760</name>
</gene>
<dbReference type="Gene3D" id="1.25.40.10">
    <property type="entry name" value="Tetratricopeptide repeat domain"/>
    <property type="match status" value="1"/>
</dbReference>
<keyword evidence="2" id="KW-0802">TPR repeat</keyword>
<dbReference type="PANTHER" id="PTHR43751">
    <property type="entry name" value="SULFATASE"/>
    <property type="match status" value="1"/>
</dbReference>
<evidence type="ECO:0000256" key="2">
    <source>
        <dbReference type="PROSITE-ProRule" id="PRU00339"/>
    </source>
</evidence>
<dbReference type="InterPro" id="IPR017850">
    <property type="entry name" value="Alkaline_phosphatase_core_sf"/>
</dbReference>
<evidence type="ECO:0000313" key="4">
    <source>
        <dbReference type="EMBL" id="KJJ83370.1"/>
    </source>
</evidence>
<dbReference type="SMART" id="SM00028">
    <property type="entry name" value="TPR"/>
    <property type="match status" value="3"/>
</dbReference>
<evidence type="ECO:0000259" key="3">
    <source>
        <dbReference type="Pfam" id="PF00884"/>
    </source>
</evidence>
<dbReference type="Pfam" id="PF00884">
    <property type="entry name" value="Sulfatase"/>
    <property type="match status" value="1"/>
</dbReference>